<dbReference type="InterPro" id="IPR014012">
    <property type="entry name" value="HSA_dom"/>
</dbReference>
<dbReference type="PROSITE" id="PS51204">
    <property type="entry name" value="HSA"/>
    <property type="match status" value="1"/>
</dbReference>
<dbReference type="PANTHER" id="PTHR46459:SF1">
    <property type="entry name" value="E1A-BINDING PROTEIN P400"/>
    <property type="match status" value="1"/>
</dbReference>
<dbReference type="Gene3D" id="1.10.10.60">
    <property type="entry name" value="Homeodomain-like"/>
    <property type="match status" value="1"/>
</dbReference>
<comment type="function">
    <text evidence="7">Component of the NuA4 histone acetyltransferase complex which is involved in transcriptional activation of selected genes principally by acetylation of nucleosomal histone H4 and H2A. The NuA4 complex is also involved in DNA repair.</text>
</comment>
<dbReference type="AlphaFoldDB" id="A0A9N9DE33"/>
<dbReference type="GO" id="GO:0003682">
    <property type="term" value="F:chromatin binding"/>
    <property type="evidence" value="ECO:0007669"/>
    <property type="project" value="TreeGrafter"/>
</dbReference>
<evidence type="ECO:0000256" key="2">
    <source>
        <dbReference type="ARBA" id="ARBA00008913"/>
    </source>
</evidence>
<comment type="caution">
    <text evidence="12">The sequence shown here is derived from an EMBL/GenBank/DDBJ whole genome shotgun (WGS) entry which is preliminary data.</text>
</comment>
<evidence type="ECO:0000259" key="11">
    <source>
        <dbReference type="PROSITE" id="PS51204"/>
    </source>
</evidence>
<evidence type="ECO:0000256" key="8">
    <source>
        <dbReference type="ARBA" id="ARBA00029670"/>
    </source>
</evidence>
<dbReference type="SMART" id="SM00717">
    <property type="entry name" value="SANT"/>
    <property type="match status" value="1"/>
</dbReference>
<dbReference type="GO" id="GO:0035267">
    <property type="term" value="C:NuA4 histone acetyltransferase complex"/>
    <property type="evidence" value="ECO:0007669"/>
    <property type="project" value="TreeGrafter"/>
</dbReference>
<proteinExistence type="inferred from homology"/>
<keyword evidence="4" id="KW-0156">Chromatin regulator</keyword>
<dbReference type="InterPro" id="IPR009057">
    <property type="entry name" value="Homeodomain-like_sf"/>
</dbReference>
<dbReference type="GO" id="GO:0006281">
    <property type="term" value="P:DNA repair"/>
    <property type="evidence" value="ECO:0007669"/>
    <property type="project" value="UniProtKB-KW"/>
</dbReference>
<evidence type="ECO:0000256" key="1">
    <source>
        <dbReference type="ARBA" id="ARBA00004123"/>
    </source>
</evidence>
<dbReference type="Pfam" id="PF13921">
    <property type="entry name" value="Myb_DNA-bind_6"/>
    <property type="match status" value="1"/>
</dbReference>
<feature type="region of interest" description="Disordered" evidence="9">
    <location>
        <begin position="173"/>
        <end position="229"/>
    </location>
</feature>
<feature type="non-terminal residue" evidence="12">
    <location>
        <position position="1"/>
    </location>
</feature>
<comment type="similarity">
    <text evidence="2">Belongs to the EAF1 family.</text>
</comment>
<evidence type="ECO:0000256" key="9">
    <source>
        <dbReference type="SAM" id="MobiDB-lite"/>
    </source>
</evidence>
<feature type="region of interest" description="Disordered" evidence="9">
    <location>
        <begin position="729"/>
        <end position="750"/>
    </location>
</feature>
<evidence type="ECO:0000313" key="13">
    <source>
        <dbReference type="Proteomes" id="UP000789831"/>
    </source>
</evidence>
<dbReference type="PROSITE" id="PS50090">
    <property type="entry name" value="MYB_LIKE"/>
    <property type="match status" value="1"/>
</dbReference>
<feature type="region of interest" description="Disordered" evidence="9">
    <location>
        <begin position="1"/>
        <end position="22"/>
    </location>
</feature>
<dbReference type="PANTHER" id="PTHR46459">
    <property type="entry name" value="E1A-BINDING PROTEIN P400-RELATED"/>
    <property type="match status" value="1"/>
</dbReference>
<evidence type="ECO:0000259" key="10">
    <source>
        <dbReference type="PROSITE" id="PS50090"/>
    </source>
</evidence>
<reference evidence="12" key="1">
    <citation type="submission" date="2021-06" db="EMBL/GenBank/DDBJ databases">
        <authorList>
            <person name="Kallberg Y."/>
            <person name="Tangrot J."/>
            <person name="Rosling A."/>
        </authorList>
    </citation>
    <scope>NUCLEOTIDE SEQUENCE</scope>
    <source>
        <strain evidence="12">MT106</strain>
    </source>
</reference>
<keyword evidence="3" id="KW-0227">DNA damage</keyword>
<feature type="domain" description="Myb-like" evidence="10">
    <location>
        <begin position="599"/>
        <end position="646"/>
    </location>
</feature>
<sequence length="849" mass="96616">MASKVTDSSQGKDTKDIGDGSVTPILQELRNKAEELKQTQLNQIIAKHETLVKELFYVHNLSNSSDNSTPGFLEPFQSWEKVDQEILQRFMQTHKLENLSLRTSTAPSTESNQQQTLSPTVSVQPPTPTEQSSQTKKHKRVIPPPPERMVTRAASGAICPKSVDEILKDAERNGFPQTSSSISASSSSTISSQPTKIKLNIGNKKQHPPQRITTSATKHGDNRNNNLSRARGYDRSAMLSNFQNQPIYKAFQIPNKVLTSEDWRVVRDEIKNVRVTERIEQLKAANQWSFKQVEQHKAPPRTMTHWDYLLAEMKWLQTDFKEERRWKIAAHYLMAQWVMEWHNAEDKSTVCVKRRKPAPVVPKEESSGSMNIDTDNVLDDELREVKMELTELKTEEIEEEMSIKDNLDENRWQQNAHISNDEIMIDIESVDDETSSSTSIRPQNDQIINNNQSATTTNNITKKTRHCFFSLPANQINFLVPDSQTFDLETILPECNIYGGITSSSDKDIYVDEAEYAQIVPISKTVVRRMKGYNNRKSTIQWRNSIYESSKRIKTKSKSDDLDDQALISPIFSKPNEKRVTGFTVSEPPQISTTPTQGWSAEDDDLLLSLAKEYQCNWNLIAEVINLSRSSITGCIRNPYECHQRWLQKEDTSGFIIQGVTKTSDDEDEIALGLVTSMDGITMNGGSSSSTSLALKIKKDQWKKAPRFDPIKNNKRHSSIHEAIKKAAKKRTEEAQKRRKVPSPLELSRRKCEQERQAHQNILEARQAASLAMQGHHVRQQMIARPQQPQGVHMVHQIPQVPGRPQQVPNPMQVYLLQQQRAAAQRVQQQFPQMTPQAMVQAVQAQVQA</sequence>
<organism evidence="12 13">
    <name type="scientific">Ambispora gerdemannii</name>
    <dbReference type="NCBI Taxonomy" id="144530"/>
    <lineage>
        <taxon>Eukaryota</taxon>
        <taxon>Fungi</taxon>
        <taxon>Fungi incertae sedis</taxon>
        <taxon>Mucoromycota</taxon>
        <taxon>Glomeromycotina</taxon>
        <taxon>Glomeromycetes</taxon>
        <taxon>Archaeosporales</taxon>
        <taxon>Ambisporaceae</taxon>
        <taxon>Ambispora</taxon>
    </lineage>
</organism>
<keyword evidence="13" id="KW-1185">Reference proteome</keyword>
<evidence type="ECO:0000256" key="3">
    <source>
        <dbReference type="ARBA" id="ARBA00022763"/>
    </source>
</evidence>
<dbReference type="SMART" id="SM00573">
    <property type="entry name" value="HSA"/>
    <property type="match status" value="1"/>
</dbReference>
<evidence type="ECO:0000256" key="6">
    <source>
        <dbReference type="ARBA" id="ARBA00023242"/>
    </source>
</evidence>
<feature type="domain" description="HSA" evidence="11">
    <location>
        <begin position="293"/>
        <end position="366"/>
    </location>
</feature>
<dbReference type="Pfam" id="PF07529">
    <property type="entry name" value="HSA"/>
    <property type="match status" value="1"/>
</dbReference>
<evidence type="ECO:0000256" key="4">
    <source>
        <dbReference type="ARBA" id="ARBA00022853"/>
    </source>
</evidence>
<feature type="compositionally biased region" description="Polar residues" evidence="9">
    <location>
        <begin position="211"/>
        <end position="228"/>
    </location>
</feature>
<name>A0A9N9DE33_9GLOM</name>
<dbReference type="CDD" id="cd00167">
    <property type="entry name" value="SANT"/>
    <property type="match status" value="1"/>
</dbReference>
<comment type="subcellular location">
    <subcellularLocation>
        <location evidence="1">Nucleus</location>
    </subcellularLocation>
</comment>
<accession>A0A9N9DE33</accession>
<evidence type="ECO:0000256" key="5">
    <source>
        <dbReference type="ARBA" id="ARBA00023204"/>
    </source>
</evidence>
<protein>
    <recommendedName>
        <fullName evidence="8">Vacuolar import and degradation protein 21</fullName>
    </recommendedName>
</protein>
<keyword evidence="5" id="KW-0234">DNA repair</keyword>
<feature type="compositionally biased region" description="Polar residues" evidence="9">
    <location>
        <begin position="102"/>
        <end position="115"/>
    </location>
</feature>
<dbReference type="InterPro" id="IPR001005">
    <property type="entry name" value="SANT/Myb"/>
</dbReference>
<evidence type="ECO:0000313" key="12">
    <source>
        <dbReference type="EMBL" id="CAG8636702.1"/>
    </source>
</evidence>
<feature type="region of interest" description="Disordered" evidence="9">
    <location>
        <begin position="102"/>
        <end position="147"/>
    </location>
</feature>
<dbReference type="SUPFAM" id="SSF46689">
    <property type="entry name" value="Homeodomain-like"/>
    <property type="match status" value="1"/>
</dbReference>
<feature type="compositionally biased region" description="Low complexity" evidence="9">
    <location>
        <begin position="178"/>
        <end position="192"/>
    </location>
</feature>
<gene>
    <name evidence="12" type="ORF">AGERDE_LOCUS10779</name>
</gene>
<dbReference type="Proteomes" id="UP000789831">
    <property type="component" value="Unassembled WGS sequence"/>
</dbReference>
<dbReference type="GO" id="GO:0006325">
    <property type="term" value="P:chromatin organization"/>
    <property type="evidence" value="ECO:0007669"/>
    <property type="project" value="UniProtKB-KW"/>
</dbReference>
<keyword evidence="6" id="KW-0539">Nucleus</keyword>
<dbReference type="GO" id="GO:0005634">
    <property type="term" value="C:nucleus"/>
    <property type="evidence" value="ECO:0007669"/>
    <property type="project" value="UniProtKB-SubCell"/>
</dbReference>
<dbReference type="OrthoDB" id="5364245at2759"/>
<dbReference type="EMBL" id="CAJVPL010003680">
    <property type="protein sequence ID" value="CAG8636702.1"/>
    <property type="molecule type" value="Genomic_DNA"/>
</dbReference>
<evidence type="ECO:0000256" key="7">
    <source>
        <dbReference type="ARBA" id="ARBA00025178"/>
    </source>
</evidence>